<accession>A0A9P6NRF6</accession>
<dbReference type="AlphaFoldDB" id="A0A9P6NRF6"/>
<sequence>MKGQLHHRDKVDFKMVSFPTFGTTDRSSTPTNRLVTPPVQVSITTSISASDPSIDRLATAIEPTQHHPTQHENKFLKSTLNTEESELNSHQIGLESTLNTKPVTTKSFAQVETSSSIPKLAQTQVSNLVPSPAVLASTALLKKITLSSSPKTLSVREASPTSLNDDERPINATCSLSTSPSVVHHQTLLNESKPNDFDHQLNHCHSLKKVSSSKTNTNSNSNANANTNNNTNSNSIDPSSKLLIKSLRQTPEQRRYHHHHHHQFQSELPTSIKKPQLVIKPFESRMAKVSKS</sequence>
<reference evidence="2" key="1">
    <citation type="submission" date="2013-11" db="EMBL/GenBank/DDBJ databases">
        <title>Genome sequence of the fusiform rust pathogen reveals effectors for host alternation and coevolution with pine.</title>
        <authorList>
            <consortium name="DOE Joint Genome Institute"/>
            <person name="Smith K."/>
            <person name="Pendleton A."/>
            <person name="Kubisiak T."/>
            <person name="Anderson C."/>
            <person name="Salamov A."/>
            <person name="Aerts A."/>
            <person name="Riley R."/>
            <person name="Clum A."/>
            <person name="Lindquist E."/>
            <person name="Ence D."/>
            <person name="Campbell M."/>
            <person name="Kronenberg Z."/>
            <person name="Feau N."/>
            <person name="Dhillon B."/>
            <person name="Hamelin R."/>
            <person name="Burleigh J."/>
            <person name="Smith J."/>
            <person name="Yandell M."/>
            <person name="Nelson C."/>
            <person name="Grigoriev I."/>
            <person name="Davis J."/>
        </authorList>
    </citation>
    <scope>NUCLEOTIDE SEQUENCE</scope>
    <source>
        <strain evidence="2">G11</strain>
    </source>
</reference>
<evidence type="ECO:0000256" key="1">
    <source>
        <dbReference type="SAM" id="MobiDB-lite"/>
    </source>
</evidence>
<gene>
    <name evidence="2" type="ORF">CROQUDRAFT_90563</name>
</gene>
<keyword evidence="3" id="KW-1185">Reference proteome</keyword>
<dbReference type="Proteomes" id="UP000886653">
    <property type="component" value="Unassembled WGS sequence"/>
</dbReference>
<organism evidence="2 3">
    <name type="scientific">Cronartium quercuum f. sp. fusiforme G11</name>
    <dbReference type="NCBI Taxonomy" id="708437"/>
    <lineage>
        <taxon>Eukaryota</taxon>
        <taxon>Fungi</taxon>
        <taxon>Dikarya</taxon>
        <taxon>Basidiomycota</taxon>
        <taxon>Pucciniomycotina</taxon>
        <taxon>Pucciniomycetes</taxon>
        <taxon>Pucciniales</taxon>
        <taxon>Coleosporiaceae</taxon>
        <taxon>Cronartium</taxon>
    </lineage>
</organism>
<feature type="region of interest" description="Disordered" evidence="1">
    <location>
        <begin position="250"/>
        <end position="272"/>
    </location>
</feature>
<comment type="caution">
    <text evidence="2">The sequence shown here is derived from an EMBL/GenBank/DDBJ whole genome shotgun (WGS) entry which is preliminary data.</text>
</comment>
<feature type="compositionally biased region" description="Low complexity" evidence="1">
    <location>
        <begin position="212"/>
        <end position="235"/>
    </location>
</feature>
<name>A0A9P6NRF6_9BASI</name>
<feature type="region of interest" description="Disordered" evidence="1">
    <location>
        <begin position="209"/>
        <end position="238"/>
    </location>
</feature>
<protein>
    <submittedName>
        <fullName evidence="2">Uncharacterized protein</fullName>
    </submittedName>
</protein>
<evidence type="ECO:0000313" key="2">
    <source>
        <dbReference type="EMBL" id="KAG0148231.1"/>
    </source>
</evidence>
<proteinExistence type="predicted"/>
<dbReference type="EMBL" id="MU167239">
    <property type="protein sequence ID" value="KAG0148231.1"/>
    <property type="molecule type" value="Genomic_DNA"/>
</dbReference>
<evidence type="ECO:0000313" key="3">
    <source>
        <dbReference type="Proteomes" id="UP000886653"/>
    </source>
</evidence>
<feature type="region of interest" description="Disordered" evidence="1">
    <location>
        <begin position="150"/>
        <end position="179"/>
    </location>
</feature>